<reference evidence="3" key="1">
    <citation type="submission" date="2019-10" db="EMBL/GenBank/DDBJ databases">
        <title>Conservation and host-specific expression of non-tandemly repeated heterogenous ribosome RNA gene in arbuscular mycorrhizal fungi.</title>
        <authorList>
            <person name="Maeda T."/>
            <person name="Kobayashi Y."/>
            <person name="Nakagawa T."/>
            <person name="Ezawa T."/>
            <person name="Yamaguchi K."/>
            <person name="Bino T."/>
            <person name="Nishimoto Y."/>
            <person name="Shigenobu S."/>
            <person name="Kawaguchi M."/>
        </authorList>
    </citation>
    <scope>NUCLEOTIDE SEQUENCE</scope>
    <source>
        <strain evidence="3">HR1</strain>
    </source>
</reference>
<name>A0A8H3LRU4_9GLOM</name>
<dbReference type="PANTHER" id="PTHR31511:SF12">
    <property type="entry name" value="RHO TERMINATION FACTOR N-TERMINAL DOMAIN-CONTAINING PROTEIN"/>
    <property type="match status" value="1"/>
</dbReference>
<dbReference type="PANTHER" id="PTHR31511">
    <property type="entry name" value="PROTEIN CBG23764"/>
    <property type="match status" value="1"/>
</dbReference>
<dbReference type="PROSITE" id="PS00028">
    <property type="entry name" value="ZINC_FINGER_C2H2_1"/>
    <property type="match status" value="1"/>
</dbReference>
<feature type="compositionally biased region" description="Basic and acidic residues" evidence="1">
    <location>
        <begin position="115"/>
        <end position="129"/>
    </location>
</feature>
<feature type="compositionally biased region" description="Polar residues" evidence="1">
    <location>
        <begin position="18"/>
        <end position="28"/>
    </location>
</feature>
<feature type="domain" description="C2H2-type" evidence="2">
    <location>
        <begin position="502"/>
        <end position="523"/>
    </location>
</feature>
<dbReference type="EMBL" id="BLAL01000197">
    <property type="protein sequence ID" value="GES91045.1"/>
    <property type="molecule type" value="Genomic_DNA"/>
</dbReference>
<dbReference type="OrthoDB" id="2433375at2759"/>
<evidence type="ECO:0000313" key="3">
    <source>
        <dbReference type="EMBL" id="GES91045.1"/>
    </source>
</evidence>
<evidence type="ECO:0000313" key="4">
    <source>
        <dbReference type="Proteomes" id="UP000615446"/>
    </source>
</evidence>
<evidence type="ECO:0000259" key="2">
    <source>
        <dbReference type="PROSITE" id="PS00028"/>
    </source>
</evidence>
<proteinExistence type="predicted"/>
<feature type="region of interest" description="Disordered" evidence="1">
    <location>
        <begin position="115"/>
        <end position="153"/>
    </location>
</feature>
<sequence length="653" mass="75188">MWKREKSKVVNPIPDPQLVNQTPVPVSESQKEAPILGIDYITEEEAKNWVSPNARKPGEHYKTWGKRLVQKWKELDLGEHDIPISLDECLTLYHDLEQYDPEAVRQPTLKELEKYSKVSPRDEPSEVKQQDGQVDSEAGPGPATQANRKKQRKMVVPITAKDIHFEECPVGRDLERPHQNRSLMTKWVGEVPSPEDNPAYAFIQSIGNPEEYKKIPYMPQLMGLIRPKITEVLQTELHRKDQIKSTIVALCMYSITKRNPDGTRDTTYEEKHHRGGMRPILIEGDIDEHITQTIGKIDNHIEKTLKKGSGYVLERILEITIEAYTLRRAIGGSYKPTPKKLANTKCTINPDNKGLIDPETNALSEKCLQGAIGCYFAHQDGKTKHLERIFRANDLKPYLEKVKLDGIPMPTPICPRIFKKIEEMNPDISINVWGWNEKTATSKSIIFSKNPKRPHVIYLLALTDITKSEDDKYAQKNHFLWIKNHNGLRYRDTKHHEKRYTCNRCDISWPSEASLNNHQDYCHGLVQWIDTGDVWGPFLYRGNNATQEFVRRIDQELIEINNVLAIKHERIVTEEDKKKFVEADTCWICKGKFNINIEEIKRLESKIVSLKAKLKTFKKVTAEYNGIQTTIEKATKAITSEKAKADKGYSRDI</sequence>
<dbReference type="AlphaFoldDB" id="A0A8H3LRU4"/>
<dbReference type="Proteomes" id="UP000615446">
    <property type="component" value="Unassembled WGS sequence"/>
</dbReference>
<organism evidence="3 4">
    <name type="scientific">Rhizophagus clarus</name>
    <dbReference type="NCBI Taxonomy" id="94130"/>
    <lineage>
        <taxon>Eukaryota</taxon>
        <taxon>Fungi</taxon>
        <taxon>Fungi incertae sedis</taxon>
        <taxon>Mucoromycota</taxon>
        <taxon>Glomeromycotina</taxon>
        <taxon>Glomeromycetes</taxon>
        <taxon>Glomerales</taxon>
        <taxon>Glomeraceae</taxon>
        <taxon>Rhizophagus</taxon>
    </lineage>
</organism>
<feature type="region of interest" description="Disordered" evidence="1">
    <location>
        <begin position="1"/>
        <end position="31"/>
    </location>
</feature>
<comment type="caution">
    <text evidence="3">The sequence shown here is derived from an EMBL/GenBank/DDBJ whole genome shotgun (WGS) entry which is preliminary data.</text>
</comment>
<evidence type="ECO:0000256" key="1">
    <source>
        <dbReference type="SAM" id="MobiDB-lite"/>
    </source>
</evidence>
<accession>A0A8H3LRU4</accession>
<protein>
    <recommendedName>
        <fullName evidence="2">C2H2-type domain-containing protein</fullName>
    </recommendedName>
</protein>
<dbReference type="InterPro" id="IPR013087">
    <property type="entry name" value="Znf_C2H2_type"/>
</dbReference>
<gene>
    <name evidence="3" type="ORF">RCL2_001787900</name>
</gene>